<comment type="caution">
    <text evidence="2">The sequence shown here is derived from an EMBL/GenBank/DDBJ whole genome shotgun (WGS) entry which is preliminary data.</text>
</comment>
<name>A0A9N7VEN7_PLEPL</name>
<evidence type="ECO:0000313" key="3">
    <source>
        <dbReference type="Proteomes" id="UP001153269"/>
    </source>
</evidence>
<protein>
    <submittedName>
        <fullName evidence="2">Uncharacterized protein</fullName>
    </submittedName>
</protein>
<feature type="compositionally biased region" description="Basic and acidic residues" evidence="1">
    <location>
        <begin position="16"/>
        <end position="28"/>
    </location>
</feature>
<sequence>MCLQPGPSPGCWETQVEEHSSTGERASEPDSAIHSSFEAAHRPGGAGSCRGRSCAQAGAERSHSGMMQMERETIGGSTARPDHHSATRGLFIASTSPLWSLSPVNKDLKVSDGELPLGTFYS</sequence>
<proteinExistence type="predicted"/>
<accession>A0A9N7VEN7</accession>
<dbReference type="Proteomes" id="UP001153269">
    <property type="component" value="Unassembled WGS sequence"/>
</dbReference>
<reference evidence="2" key="1">
    <citation type="submission" date="2020-03" db="EMBL/GenBank/DDBJ databases">
        <authorList>
            <person name="Weist P."/>
        </authorList>
    </citation>
    <scope>NUCLEOTIDE SEQUENCE</scope>
</reference>
<dbReference type="AlphaFoldDB" id="A0A9N7VEN7"/>
<feature type="region of interest" description="Disordered" evidence="1">
    <location>
        <begin position="1"/>
        <end position="88"/>
    </location>
</feature>
<keyword evidence="3" id="KW-1185">Reference proteome</keyword>
<organism evidence="2 3">
    <name type="scientific">Pleuronectes platessa</name>
    <name type="common">European plaice</name>
    <dbReference type="NCBI Taxonomy" id="8262"/>
    <lineage>
        <taxon>Eukaryota</taxon>
        <taxon>Metazoa</taxon>
        <taxon>Chordata</taxon>
        <taxon>Craniata</taxon>
        <taxon>Vertebrata</taxon>
        <taxon>Euteleostomi</taxon>
        <taxon>Actinopterygii</taxon>
        <taxon>Neopterygii</taxon>
        <taxon>Teleostei</taxon>
        <taxon>Neoteleostei</taxon>
        <taxon>Acanthomorphata</taxon>
        <taxon>Carangaria</taxon>
        <taxon>Pleuronectiformes</taxon>
        <taxon>Pleuronectoidei</taxon>
        <taxon>Pleuronectidae</taxon>
        <taxon>Pleuronectes</taxon>
    </lineage>
</organism>
<gene>
    <name evidence="2" type="ORF">PLEPLA_LOCUS34819</name>
</gene>
<evidence type="ECO:0000313" key="2">
    <source>
        <dbReference type="EMBL" id="CAB1447123.1"/>
    </source>
</evidence>
<evidence type="ECO:0000256" key="1">
    <source>
        <dbReference type="SAM" id="MobiDB-lite"/>
    </source>
</evidence>
<dbReference type="EMBL" id="CADEAL010003936">
    <property type="protein sequence ID" value="CAB1447123.1"/>
    <property type="molecule type" value="Genomic_DNA"/>
</dbReference>